<dbReference type="InterPro" id="IPR017927">
    <property type="entry name" value="FAD-bd_FR_type"/>
</dbReference>
<feature type="binding site" evidence="13">
    <location>
        <position position="143"/>
    </location>
    <ligand>
        <name>FAD</name>
        <dbReference type="ChEBI" id="CHEBI:57692"/>
    </ligand>
</feature>
<feature type="binding site" evidence="13">
    <location>
        <position position="136"/>
    </location>
    <ligand>
        <name>FAD</name>
        <dbReference type="ChEBI" id="CHEBI:57692"/>
    </ligand>
</feature>
<evidence type="ECO:0000256" key="6">
    <source>
        <dbReference type="ARBA" id="ARBA00022787"/>
    </source>
</evidence>
<dbReference type="GO" id="GO:0090524">
    <property type="term" value="F:cytochrome-b5 reductase activity, acting on NADH"/>
    <property type="evidence" value="ECO:0007669"/>
    <property type="project" value="UniProtKB-EC"/>
</dbReference>
<evidence type="ECO:0000313" key="17">
    <source>
        <dbReference type="EMBL" id="CAD9214540.1"/>
    </source>
</evidence>
<evidence type="ECO:0000256" key="2">
    <source>
        <dbReference type="ARBA" id="ARBA00004294"/>
    </source>
</evidence>
<evidence type="ECO:0000256" key="1">
    <source>
        <dbReference type="ARBA" id="ARBA00001974"/>
    </source>
</evidence>
<dbReference type="InterPro" id="IPR001433">
    <property type="entry name" value="OxRdtase_FAD/NAD-bd"/>
</dbReference>
<dbReference type="InterPro" id="IPR039261">
    <property type="entry name" value="FNR_nucleotide-bd"/>
</dbReference>
<keyword evidence="9 14" id="KW-0560">Oxidoreductase</keyword>
<dbReference type="PANTHER" id="PTHR19370:SF184">
    <property type="entry name" value="NADH-CYTOCHROME B5 REDUCTASE-LIKE"/>
    <property type="match status" value="1"/>
</dbReference>
<dbReference type="PRINTS" id="PR00406">
    <property type="entry name" value="CYTB5RDTASE"/>
</dbReference>
<keyword evidence="8 15" id="KW-1133">Transmembrane helix</keyword>
<dbReference type="EC" id="1.6.2.2" evidence="14"/>
<feature type="binding site" evidence="13">
    <location>
        <position position="119"/>
    </location>
    <ligand>
        <name>FAD</name>
        <dbReference type="ChEBI" id="CHEBI:57692"/>
    </ligand>
</feature>
<dbReference type="Gene3D" id="3.40.50.80">
    <property type="entry name" value="Nucleotide-binding domain of ferredoxin-NADP reductase (FNR) module"/>
    <property type="match status" value="1"/>
</dbReference>
<evidence type="ECO:0000256" key="3">
    <source>
        <dbReference type="ARBA" id="ARBA00006105"/>
    </source>
</evidence>
<feature type="binding site" evidence="13">
    <location>
        <position position="117"/>
    </location>
    <ligand>
        <name>FAD</name>
        <dbReference type="ChEBI" id="CHEBI:57692"/>
    </ligand>
</feature>
<keyword evidence="5 15" id="KW-0812">Transmembrane</keyword>
<dbReference type="GO" id="GO:0022900">
    <property type="term" value="P:electron transport chain"/>
    <property type="evidence" value="ECO:0007669"/>
    <property type="project" value="TreeGrafter"/>
</dbReference>
<dbReference type="Pfam" id="PF00970">
    <property type="entry name" value="FAD_binding_6"/>
    <property type="match status" value="1"/>
</dbReference>
<dbReference type="AlphaFoldDB" id="A0A7S1T145"/>
<dbReference type="InterPro" id="IPR008333">
    <property type="entry name" value="Cbr1-like_FAD-bd_dom"/>
</dbReference>
<accession>A0A7S1T145</accession>
<dbReference type="SUPFAM" id="SSF52343">
    <property type="entry name" value="Ferredoxin reductase-like, C-terminal NADP-linked domain"/>
    <property type="match status" value="1"/>
</dbReference>
<proteinExistence type="inferred from homology"/>
<evidence type="ECO:0000259" key="16">
    <source>
        <dbReference type="PROSITE" id="PS51384"/>
    </source>
</evidence>
<comment type="cofactor">
    <cofactor evidence="1 13 14">
        <name>FAD</name>
        <dbReference type="ChEBI" id="CHEBI:57692"/>
    </cofactor>
</comment>
<evidence type="ECO:0000256" key="15">
    <source>
        <dbReference type="SAM" id="Phobius"/>
    </source>
</evidence>
<keyword evidence="4 13" id="KW-0285">Flavoprotein</keyword>
<evidence type="ECO:0000256" key="5">
    <source>
        <dbReference type="ARBA" id="ARBA00022692"/>
    </source>
</evidence>
<dbReference type="SUPFAM" id="SSF63380">
    <property type="entry name" value="Riboflavin synthase domain-like"/>
    <property type="match status" value="1"/>
</dbReference>
<evidence type="ECO:0000256" key="13">
    <source>
        <dbReference type="PIRSR" id="PIRSR601834-1"/>
    </source>
</evidence>
<organism evidence="17">
    <name type="scientific">Tetraselmis chuii</name>
    <dbReference type="NCBI Taxonomy" id="63592"/>
    <lineage>
        <taxon>Eukaryota</taxon>
        <taxon>Viridiplantae</taxon>
        <taxon>Chlorophyta</taxon>
        <taxon>core chlorophytes</taxon>
        <taxon>Chlorodendrophyceae</taxon>
        <taxon>Chlorodendrales</taxon>
        <taxon>Chlorodendraceae</taxon>
        <taxon>Tetraselmis</taxon>
    </lineage>
</organism>
<evidence type="ECO:0000256" key="12">
    <source>
        <dbReference type="ARBA" id="ARBA00023136"/>
    </source>
</evidence>
<sequence length="300" mass="32665">MDDGAFHLLGGLLGAAGLGNWKAVVVEHSVALSLALTALLLVPLLLGLLPGLGYTGPRAFLDPDEFKELPLVERKQLSHNTIWMKFSLPDPDTPVGLPVGQHISLRLLGADGKEVVRSYTPVSGEDQLGSVDFVIKVYPAGEMTPLLGALQLGQRVGFRGPKGRMEYRPNMKRSIGMIAGGTGITPMYQVMRAILRDTSDQTMISLIYANVAEEDILLRAELDEMAAAYPEQVTVYYVLNNCPPGWVGGSGFVTAEIIREHCPAPAENVMVWRCGPPPMNVAVRKCLDELGYSKEMQFQF</sequence>
<keyword evidence="12 15" id="KW-0472">Membrane</keyword>
<dbReference type="PRINTS" id="PR00371">
    <property type="entry name" value="FPNCR"/>
</dbReference>
<gene>
    <name evidence="17" type="ORF">TCHU04912_LOCUS16780</name>
</gene>
<evidence type="ECO:0000256" key="4">
    <source>
        <dbReference type="ARBA" id="ARBA00022630"/>
    </source>
</evidence>
<dbReference type="FunFam" id="2.40.30.10:FF:000032">
    <property type="entry name" value="NADH-cytochrome b5 reductase"/>
    <property type="match status" value="1"/>
</dbReference>
<feature type="binding site" evidence="13">
    <location>
        <position position="134"/>
    </location>
    <ligand>
        <name>FAD</name>
        <dbReference type="ChEBI" id="CHEBI:57692"/>
    </ligand>
</feature>
<keyword evidence="10 14" id="KW-0520">NAD</keyword>
<evidence type="ECO:0000256" key="10">
    <source>
        <dbReference type="ARBA" id="ARBA00023027"/>
    </source>
</evidence>
<feature type="binding site" evidence="13">
    <location>
        <position position="185"/>
    </location>
    <ligand>
        <name>FAD</name>
        <dbReference type="ChEBI" id="CHEBI:57692"/>
    </ligand>
</feature>
<comment type="subcellular location">
    <subcellularLocation>
        <location evidence="2">Mitochondrion outer membrane</location>
    </subcellularLocation>
</comment>
<evidence type="ECO:0000256" key="11">
    <source>
        <dbReference type="ARBA" id="ARBA00023128"/>
    </source>
</evidence>
<dbReference type="GO" id="GO:0005741">
    <property type="term" value="C:mitochondrial outer membrane"/>
    <property type="evidence" value="ECO:0007669"/>
    <property type="project" value="UniProtKB-SubCell"/>
</dbReference>
<evidence type="ECO:0000256" key="8">
    <source>
        <dbReference type="ARBA" id="ARBA00022989"/>
    </source>
</evidence>
<dbReference type="CDD" id="cd06183">
    <property type="entry name" value="cyt_b5_reduct_like"/>
    <property type="match status" value="1"/>
</dbReference>
<dbReference type="PANTHER" id="PTHR19370">
    <property type="entry name" value="NADH-CYTOCHROME B5 REDUCTASE"/>
    <property type="match status" value="1"/>
</dbReference>
<keyword evidence="7 13" id="KW-0274">FAD</keyword>
<feature type="transmembrane region" description="Helical" evidence="15">
    <location>
        <begin position="30"/>
        <end position="49"/>
    </location>
</feature>
<evidence type="ECO:0000256" key="7">
    <source>
        <dbReference type="ARBA" id="ARBA00022827"/>
    </source>
</evidence>
<evidence type="ECO:0000256" key="9">
    <source>
        <dbReference type="ARBA" id="ARBA00023002"/>
    </source>
</evidence>
<feature type="domain" description="FAD-binding FR-type" evidence="16">
    <location>
        <begin position="64"/>
        <end position="168"/>
    </location>
</feature>
<comment type="catalytic activity">
    <reaction evidence="14">
        <text>2 Fe(III)-[cytochrome b5] + NADH = 2 Fe(II)-[cytochrome b5] + NAD(+) + H(+)</text>
        <dbReference type="Rhea" id="RHEA:46680"/>
        <dbReference type="Rhea" id="RHEA-COMP:10438"/>
        <dbReference type="Rhea" id="RHEA-COMP:10439"/>
        <dbReference type="ChEBI" id="CHEBI:15378"/>
        <dbReference type="ChEBI" id="CHEBI:29033"/>
        <dbReference type="ChEBI" id="CHEBI:29034"/>
        <dbReference type="ChEBI" id="CHEBI:57540"/>
        <dbReference type="ChEBI" id="CHEBI:57945"/>
        <dbReference type="EC" id="1.6.2.2"/>
    </reaction>
</comment>
<dbReference type="PROSITE" id="PS51384">
    <property type="entry name" value="FAD_FR"/>
    <property type="match status" value="1"/>
</dbReference>
<dbReference type="Pfam" id="PF00175">
    <property type="entry name" value="NAD_binding_1"/>
    <property type="match status" value="1"/>
</dbReference>
<name>A0A7S1T145_9CHLO</name>
<dbReference type="InterPro" id="IPR001709">
    <property type="entry name" value="Flavoprot_Pyr_Nucl_cyt_Rdtase"/>
</dbReference>
<comment type="similarity">
    <text evidence="3 14">Belongs to the flavoprotein pyridine nucleotide cytochrome reductase family.</text>
</comment>
<keyword evidence="11" id="KW-0496">Mitochondrion</keyword>
<dbReference type="EMBL" id="HBGG01032126">
    <property type="protein sequence ID" value="CAD9214540.1"/>
    <property type="molecule type" value="Transcribed_RNA"/>
</dbReference>
<keyword evidence="6" id="KW-1000">Mitochondrion outer membrane</keyword>
<dbReference type="FunFam" id="3.40.50.80:FF:000019">
    <property type="entry name" value="NADH-cytochrome b5 reductase"/>
    <property type="match status" value="1"/>
</dbReference>
<dbReference type="Gene3D" id="2.40.30.10">
    <property type="entry name" value="Translation factors"/>
    <property type="match status" value="1"/>
</dbReference>
<dbReference type="InterPro" id="IPR017938">
    <property type="entry name" value="Riboflavin_synthase-like_b-brl"/>
</dbReference>
<evidence type="ECO:0000256" key="14">
    <source>
        <dbReference type="RuleBase" id="RU361226"/>
    </source>
</evidence>
<dbReference type="InterPro" id="IPR001834">
    <property type="entry name" value="CBR-like"/>
</dbReference>
<reference evidence="17" key="1">
    <citation type="submission" date="2021-01" db="EMBL/GenBank/DDBJ databases">
        <authorList>
            <person name="Corre E."/>
            <person name="Pelletier E."/>
            <person name="Niang G."/>
            <person name="Scheremetjew M."/>
            <person name="Finn R."/>
            <person name="Kale V."/>
            <person name="Holt S."/>
            <person name="Cochrane G."/>
            <person name="Meng A."/>
            <person name="Brown T."/>
            <person name="Cohen L."/>
        </authorList>
    </citation>
    <scope>NUCLEOTIDE SEQUENCE</scope>
    <source>
        <strain evidence="17">PLY429</strain>
    </source>
</reference>
<protein>
    <recommendedName>
        <fullName evidence="14">NADH-cytochrome b5 reductase</fullName>
        <ecNumber evidence="14">1.6.2.2</ecNumber>
    </recommendedName>
</protein>